<feature type="domain" description="YbaK/aminoacyl-tRNA synthetase-associated" evidence="1">
    <location>
        <begin position="36"/>
        <end position="153"/>
    </location>
</feature>
<evidence type="ECO:0000313" key="3">
    <source>
        <dbReference type="Proteomes" id="UP001254165"/>
    </source>
</evidence>
<dbReference type="RefSeq" id="WP_315625207.1">
    <property type="nucleotide sequence ID" value="NZ_JAUHMF010000002.1"/>
</dbReference>
<dbReference type="Proteomes" id="UP001254165">
    <property type="component" value="Unassembled WGS sequence"/>
</dbReference>
<dbReference type="PANTHER" id="PTHR30411">
    <property type="entry name" value="CYTOPLASMIC PROTEIN"/>
    <property type="match status" value="1"/>
</dbReference>
<dbReference type="InterPro" id="IPR036754">
    <property type="entry name" value="YbaK/aa-tRNA-synt-asso_dom_sf"/>
</dbReference>
<proteinExistence type="predicted"/>
<dbReference type="Pfam" id="PF04073">
    <property type="entry name" value="tRNA_edit"/>
    <property type="match status" value="1"/>
</dbReference>
<keyword evidence="3" id="KW-1185">Reference proteome</keyword>
<dbReference type="EMBL" id="JAUHMF010000002">
    <property type="protein sequence ID" value="MDT8898545.1"/>
    <property type="molecule type" value="Genomic_DNA"/>
</dbReference>
<dbReference type="PANTHER" id="PTHR30411:SF1">
    <property type="entry name" value="CYTOPLASMIC PROTEIN"/>
    <property type="match status" value="1"/>
</dbReference>
<comment type="caution">
    <text evidence="2">The sequence shown here is derived from an EMBL/GenBank/DDBJ whole genome shotgun (WGS) entry which is preliminary data.</text>
</comment>
<accession>A0ABU3NNW4</accession>
<dbReference type="Gene3D" id="3.90.960.10">
    <property type="entry name" value="YbaK/aminoacyl-tRNA synthetase-associated domain"/>
    <property type="match status" value="1"/>
</dbReference>
<dbReference type="SUPFAM" id="SSF55826">
    <property type="entry name" value="YbaK/ProRS associated domain"/>
    <property type="match status" value="1"/>
</dbReference>
<name>A0ABU3NNW4_9CHLR</name>
<sequence>MTERTSSPLSPAAQRVQAALKAHGLTIEVIELPVSTRTAQEAAEAVGCEVGQIVKSLVFRGRTSGQAVLILTSGANRVDLDVAAAQVGEPLEKAEADFVRATTGFVIGGVPPLGHATPIPTFMDEDLLQYAEVWAAAGTPNAVFPIAPTDLHRITAAQVIRVKNR</sequence>
<protein>
    <submittedName>
        <fullName evidence="2">YbaK/EbsC family protein</fullName>
    </submittedName>
</protein>
<organism evidence="2 3">
    <name type="scientific">Thermanaerothrix solaris</name>
    <dbReference type="NCBI Taxonomy" id="3058434"/>
    <lineage>
        <taxon>Bacteria</taxon>
        <taxon>Bacillati</taxon>
        <taxon>Chloroflexota</taxon>
        <taxon>Anaerolineae</taxon>
        <taxon>Anaerolineales</taxon>
        <taxon>Anaerolineaceae</taxon>
        <taxon>Thermanaerothrix</taxon>
    </lineage>
</organism>
<dbReference type="InterPro" id="IPR007214">
    <property type="entry name" value="YbaK/aa-tRNA-synth-assoc-dom"/>
</dbReference>
<gene>
    <name evidence="2" type="ORF">QYE77_09715</name>
</gene>
<evidence type="ECO:0000259" key="1">
    <source>
        <dbReference type="Pfam" id="PF04073"/>
    </source>
</evidence>
<dbReference type="CDD" id="cd04333">
    <property type="entry name" value="ProX_deacylase"/>
    <property type="match status" value="1"/>
</dbReference>
<reference evidence="2 3" key="1">
    <citation type="submission" date="2023-07" db="EMBL/GenBank/DDBJ databases">
        <title>Novel species of Thermanaerothrix with wide hydrolytic capabilities.</title>
        <authorList>
            <person name="Zayulina K.S."/>
            <person name="Podosokorskaya O.A."/>
            <person name="Elcheninov A.G."/>
        </authorList>
    </citation>
    <scope>NUCLEOTIDE SEQUENCE [LARGE SCALE GENOMIC DNA]</scope>
    <source>
        <strain evidence="2 3">4228-RoL</strain>
    </source>
</reference>
<evidence type="ECO:0000313" key="2">
    <source>
        <dbReference type="EMBL" id="MDT8898545.1"/>
    </source>
</evidence>